<gene>
    <name evidence="4" type="primary">LOC115728094</name>
</gene>
<dbReference type="InterPro" id="IPR025521">
    <property type="entry name" value="Neprosin_propep"/>
</dbReference>
<dbReference type="Proteomes" id="UP000827889">
    <property type="component" value="Chromosome 3"/>
</dbReference>
<dbReference type="RefSeq" id="XP_030514285.1">
    <property type="nucleotide sequence ID" value="XM_030658425.1"/>
</dbReference>
<dbReference type="OrthoDB" id="1858978at2759"/>
<keyword evidence="1" id="KW-0732">Signal</keyword>
<sequence>MYMMEMKAIALLAIHCFTLFHDGHGLSEHGPLTKEEESELEGQLKTLNKPPVKTLKAFNEDVIDCIDIYKQPAFDNPLLKNHKIETKPRPSSAGVKRERTAQATLVDQPYLLGECPTGTVPIRRTTKDDLLRQHFFAKTFVAPPITHFAFLSVEAYKQGPLHGAEGFINVYNPNVEAGQFSTSQILITDGPEELSVSKIEVGWMVNPDLYGDSLTHFFTRWTGGGGDGTGCYDMACPGFVQTNRKIPLGFVLQNVSVYGARPHDIIVRVDRGPGESWRLLYGEYRDEIGYWPRDLFQYFGSGASSIRFGGQVGHLPDRPSPPMANGRFPDHEFIHSGYIRQIRYVNSHNLVIDFDPNVTATHVDVPLCYNVFDEGHLIGDAGYCTTFGGPGGNCD</sequence>
<evidence type="ECO:0000313" key="3">
    <source>
        <dbReference type="Proteomes" id="UP000827889"/>
    </source>
</evidence>
<keyword evidence="3" id="KW-1185">Reference proteome</keyword>
<dbReference type="AlphaFoldDB" id="A0A8B8MW18"/>
<reference evidence="4" key="1">
    <citation type="submission" date="2025-08" db="UniProtKB">
        <authorList>
            <consortium name="RefSeq"/>
        </authorList>
    </citation>
    <scope>IDENTIFICATION</scope>
    <source>
        <tissue evidence="4">Leaf</tissue>
    </source>
</reference>
<name>A0A8B8MW18_9MYRT</name>
<feature type="signal peptide" evidence="1">
    <location>
        <begin position="1"/>
        <end position="25"/>
    </location>
</feature>
<organism evidence="3 4">
    <name type="scientific">Rhodamnia argentea</name>
    <dbReference type="NCBI Taxonomy" id="178133"/>
    <lineage>
        <taxon>Eukaryota</taxon>
        <taxon>Viridiplantae</taxon>
        <taxon>Streptophyta</taxon>
        <taxon>Embryophyta</taxon>
        <taxon>Tracheophyta</taxon>
        <taxon>Spermatophyta</taxon>
        <taxon>Magnoliopsida</taxon>
        <taxon>eudicotyledons</taxon>
        <taxon>Gunneridae</taxon>
        <taxon>Pentapetalae</taxon>
        <taxon>rosids</taxon>
        <taxon>malvids</taxon>
        <taxon>Myrtales</taxon>
        <taxon>Myrtaceae</taxon>
        <taxon>Myrtoideae</taxon>
        <taxon>Myrteae</taxon>
        <taxon>Australasian group</taxon>
        <taxon>Rhodamnia</taxon>
    </lineage>
</organism>
<protein>
    <submittedName>
        <fullName evidence="4">Uncharacterized protein LOC115728094</fullName>
    </submittedName>
</protein>
<feature type="domain" description="Neprosin PEP catalytic" evidence="2">
    <location>
        <begin position="141"/>
        <end position="395"/>
    </location>
</feature>
<dbReference type="GeneID" id="115728094"/>
<dbReference type="Pfam" id="PF14365">
    <property type="entry name" value="Neprosin_AP"/>
    <property type="match status" value="1"/>
</dbReference>
<dbReference type="PANTHER" id="PTHR31589">
    <property type="entry name" value="PROTEIN, PUTATIVE (DUF239)-RELATED-RELATED"/>
    <property type="match status" value="1"/>
</dbReference>
<dbReference type="KEGG" id="rarg:115728094"/>
<dbReference type="PANTHER" id="PTHR31589:SF110">
    <property type="entry name" value="PROTEIN, PUTATIVE (DUF239)-RELATED"/>
    <property type="match status" value="1"/>
</dbReference>
<dbReference type="InterPro" id="IPR004314">
    <property type="entry name" value="Neprosin"/>
</dbReference>
<dbReference type="PROSITE" id="PS52045">
    <property type="entry name" value="NEPROSIN_PEP_CD"/>
    <property type="match status" value="1"/>
</dbReference>
<feature type="chain" id="PRO_5034253954" evidence="1">
    <location>
        <begin position="26"/>
        <end position="395"/>
    </location>
</feature>
<evidence type="ECO:0000259" key="2">
    <source>
        <dbReference type="PROSITE" id="PS52045"/>
    </source>
</evidence>
<dbReference type="InterPro" id="IPR053168">
    <property type="entry name" value="Glutamic_endopeptidase"/>
</dbReference>
<evidence type="ECO:0000313" key="4">
    <source>
        <dbReference type="RefSeq" id="XP_030514285.1"/>
    </source>
</evidence>
<dbReference type="Pfam" id="PF03080">
    <property type="entry name" value="Neprosin"/>
    <property type="match status" value="1"/>
</dbReference>
<proteinExistence type="predicted"/>
<evidence type="ECO:0000256" key="1">
    <source>
        <dbReference type="SAM" id="SignalP"/>
    </source>
</evidence>
<accession>A0A8B8MW18</accession>
<dbReference type="Gene3D" id="3.90.1320.10">
    <property type="entry name" value="Outer-capsid protein sigma 3, large lobe"/>
    <property type="match status" value="1"/>
</dbReference>